<dbReference type="RefSeq" id="XP_032976908.1">
    <property type="nucleotide sequence ID" value="XM_033121017.1"/>
</dbReference>
<evidence type="ECO:0000256" key="9">
    <source>
        <dbReference type="ARBA" id="ARBA00023288"/>
    </source>
</evidence>
<evidence type="ECO:0000256" key="11">
    <source>
        <dbReference type="ARBA" id="ARBA00031590"/>
    </source>
</evidence>
<comment type="subcellular location">
    <subcellularLocation>
        <location evidence="1">Cell membrane</location>
        <topology evidence="1">Lipid-anchor</topology>
        <topology evidence="1">GPI-anchor</topology>
    </subcellularLocation>
</comment>
<evidence type="ECO:0000256" key="3">
    <source>
        <dbReference type="ARBA" id="ARBA00015038"/>
    </source>
</evidence>
<reference evidence="15 16" key="1">
    <citation type="journal article" date="2015" name="Annu Rev Anim Biosci">
        <title>The Genome 10K Project: a way forward.</title>
        <authorList>
            <person name="Koepfli K.P."/>
            <person name="Paten B."/>
            <person name="O'Brien S.J."/>
            <person name="Koepfli K.P."/>
            <person name="Paten B."/>
            <person name="Antunes A."/>
            <person name="Belov K."/>
            <person name="Bustamante C."/>
            <person name="Castoe T.A."/>
            <person name="Clawson H."/>
            <person name="Crawford A.J."/>
            <person name="Diekhans M."/>
            <person name="Distel D."/>
            <person name="Durbin R."/>
            <person name="Earl D."/>
            <person name="Fujita M.K."/>
            <person name="Gamble T."/>
            <person name="Georges A."/>
            <person name="Gemmell N."/>
            <person name="Gilbert M.T."/>
            <person name="Graves J.M."/>
            <person name="Green R.E."/>
            <person name="Hickey G."/>
            <person name="Jarvis E.D."/>
            <person name="Johnson W."/>
            <person name="Komissarov A."/>
            <person name="Korf I."/>
            <person name="Kuhn R."/>
            <person name="Larkin D.M."/>
            <person name="Lewin H."/>
            <person name="Lopez J.V."/>
            <person name="Ma J."/>
            <person name="Marques-Bonet T."/>
            <person name="Miller W."/>
            <person name="Murphy R."/>
            <person name="Pevzner P."/>
            <person name="Shapiro B."/>
            <person name="Steiner C."/>
            <person name="Tamazian G."/>
            <person name="Venkatesh B."/>
            <person name="Wang J."/>
            <person name="Wayne R."/>
            <person name="Wiley E."/>
            <person name="Yang H."/>
            <person name="Zhang G."/>
            <person name="Haussler D."/>
            <person name="Ryder O."/>
            <person name="O'Brien S.J."/>
        </authorList>
    </citation>
    <scope>NUCLEOTIDE SEQUENCE</scope>
</reference>
<dbReference type="GO" id="GO:0001971">
    <property type="term" value="P:negative regulation of activation of membrane attack complex"/>
    <property type="evidence" value="ECO:0007669"/>
    <property type="project" value="TreeGrafter"/>
</dbReference>
<dbReference type="OrthoDB" id="10011411at2759"/>
<evidence type="ECO:0000256" key="7">
    <source>
        <dbReference type="ARBA" id="ARBA00023157"/>
    </source>
</evidence>
<dbReference type="Pfam" id="PF25152">
    <property type="entry name" value="CD59"/>
    <property type="match status" value="1"/>
</dbReference>
<dbReference type="Proteomes" id="UP000472240">
    <property type="component" value="Chromosome 11"/>
</dbReference>
<dbReference type="PANTHER" id="PTHR10036">
    <property type="entry name" value="CD59 GLYCOPROTEIN"/>
    <property type="match status" value="1"/>
</dbReference>
<dbReference type="OMA" id="CEYSRLA"/>
<keyword evidence="9" id="KW-0449">Lipoprotein</keyword>
<dbReference type="KEGG" id="rfq:117030786"/>
<organism evidence="15 16">
    <name type="scientific">Rhinolophus ferrumequinum</name>
    <name type="common">Greater horseshoe bat</name>
    <dbReference type="NCBI Taxonomy" id="59479"/>
    <lineage>
        <taxon>Eukaryota</taxon>
        <taxon>Metazoa</taxon>
        <taxon>Chordata</taxon>
        <taxon>Craniata</taxon>
        <taxon>Vertebrata</taxon>
        <taxon>Euteleostomi</taxon>
        <taxon>Mammalia</taxon>
        <taxon>Eutheria</taxon>
        <taxon>Laurasiatheria</taxon>
        <taxon>Chiroptera</taxon>
        <taxon>Yinpterochiroptera</taxon>
        <taxon>Rhinolophoidea</taxon>
        <taxon>Rhinolophidae</taxon>
        <taxon>Rhinolophinae</taxon>
        <taxon>Rhinolophus</taxon>
    </lineage>
</organism>
<dbReference type="Ensembl" id="ENSRFET00010008375.1">
    <property type="protein sequence ID" value="ENSRFEP00010007627.1"/>
    <property type="gene ID" value="ENSRFEG00010005183.1"/>
</dbReference>
<evidence type="ECO:0000256" key="12">
    <source>
        <dbReference type="ARBA" id="ARBA00031867"/>
    </source>
</evidence>
<reference evidence="15" key="4">
    <citation type="submission" date="2025-08" db="UniProtKB">
        <authorList>
            <consortium name="Ensembl"/>
        </authorList>
    </citation>
    <scope>IDENTIFICATION</scope>
</reference>
<evidence type="ECO:0000259" key="14">
    <source>
        <dbReference type="SMART" id="SM00134"/>
    </source>
</evidence>
<evidence type="ECO:0000313" key="16">
    <source>
        <dbReference type="Proteomes" id="UP000472240"/>
    </source>
</evidence>
<dbReference type="InterPro" id="IPR018363">
    <property type="entry name" value="CD59_antigen_CS"/>
</dbReference>
<evidence type="ECO:0000256" key="13">
    <source>
        <dbReference type="SAM" id="SignalP"/>
    </source>
</evidence>
<feature type="domain" description="UPAR/Ly6" evidence="14">
    <location>
        <begin position="26"/>
        <end position="109"/>
    </location>
</feature>
<evidence type="ECO:0000256" key="1">
    <source>
        <dbReference type="ARBA" id="ARBA00004609"/>
    </source>
</evidence>
<name>A0A671EAQ6_RHIFE</name>
<reference evidence="15" key="5">
    <citation type="submission" date="2025-09" db="UniProtKB">
        <authorList>
            <consortium name="Ensembl"/>
        </authorList>
    </citation>
    <scope>IDENTIFICATION</scope>
</reference>
<dbReference type="GO" id="GO:0001848">
    <property type="term" value="F:complement binding"/>
    <property type="evidence" value="ECO:0007669"/>
    <property type="project" value="TreeGrafter"/>
</dbReference>
<evidence type="ECO:0000256" key="8">
    <source>
        <dbReference type="ARBA" id="ARBA00023180"/>
    </source>
</evidence>
<dbReference type="FunCoup" id="A0A671EAQ6">
    <property type="interactions" value="209"/>
</dbReference>
<proteinExistence type="predicted"/>
<dbReference type="PANTHER" id="PTHR10036:SF24">
    <property type="entry name" value="CD59 GLYCOPROTEIN"/>
    <property type="match status" value="1"/>
</dbReference>
<dbReference type="GeneID" id="117030786"/>
<evidence type="ECO:0000256" key="6">
    <source>
        <dbReference type="ARBA" id="ARBA00023136"/>
    </source>
</evidence>
<dbReference type="CTD" id="966"/>
<reference evidence="15 16" key="2">
    <citation type="journal article" date="2018" name="Annu Rev Anim Biosci">
        <title>Bat Biology, Genomes, and the Bat1K Project: To Generate Chromosome-Level Genomes for All Living Bat Species.</title>
        <authorList>
            <person name="Teeling E.C."/>
            <person name="Vernes S.C."/>
            <person name="Davalos L.M."/>
            <person name="Ray D.A."/>
            <person name="Gilbert M.T.P."/>
            <person name="Myers E."/>
        </authorList>
    </citation>
    <scope>NUCLEOTIDE SEQUENCE</scope>
</reference>
<dbReference type="AlphaFoldDB" id="A0A671EAQ6"/>
<dbReference type="GO" id="GO:0005886">
    <property type="term" value="C:plasma membrane"/>
    <property type="evidence" value="ECO:0007669"/>
    <property type="project" value="UniProtKB-SubCell"/>
</dbReference>
<dbReference type="InterPro" id="IPR056949">
    <property type="entry name" value="CD59"/>
</dbReference>
<evidence type="ECO:0000256" key="2">
    <source>
        <dbReference type="ARBA" id="ARBA00011481"/>
    </source>
</evidence>
<protein>
    <recommendedName>
        <fullName evidence="3">CD59 glycoprotein</fullName>
    </recommendedName>
    <alternativeName>
        <fullName evidence="11">MAC-inhibitory protein</fullName>
    </alternativeName>
    <alternativeName>
        <fullName evidence="12">Membrane attack complex inhibition factor</fullName>
    </alternativeName>
    <alternativeName>
        <fullName evidence="10">Protectin</fullName>
    </alternativeName>
</protein>
<feature type="chain" id="PRO_5025457363" description="CD59 glycoprotein" evidence="13">
    <location>
        <begin position="26"/>
        <end position="122"/>
    </location>
</feature>
<dbReference type="SMART" id="SM00134">
    <property type="entry name" value="LU"/>
    <property type="match status" value="1"/>
</dbReference>
<comment type="subunit">
    <text evidence="2">Interacts with T-cell surface antigen CD2.</text>
</comment>
<keyword evidence="4" id="KW-0336">GPI-anchor</keyword>
<dbReference type="SUPFAM" id="SSF57302">
    <property type="entry name" value="Snake toxin-like"/>
    <property type="match status" value="1"/>
</dbReference>
<dbReference type="Gene3D" id="2.10.60.10">
    <property type="entry name" value="CD59"/>
    <property type="match status" value="1"/>
</dbReference>
<keyword evidence="5 13" id="KW-0732">Signal</keyword>
<evidence type="ECO:0000256" key="10">
    <source>
        <dbReference type="ARBA" id="ARBA00029920"/>
    </source>
</evidence>
<reference evidence="16" key="3">
    <citation type="submission" date="2018-12" db="EMBL/GenBank/DDBJ databases">
        <title>G10K-VGP greater horseshoe bat female genome, primary haplotype.</title>
        <authorList>
            <person name="Teeling E."/>
            <person name="Myers G."/>
            <person name="Vernes S."/>
            <person name="Pippel M."/>
            <person name="Winkler S."/>
            <person name="Fedrigo O."/>
            <person name="Rhie A."/>
            <person name="Koren S."/>
            <person name="Phillippy A."/>
            <person name="Lewin H."/>
            <person name="Damas J."/>
            <person name="Howe K."/>
            <person name="Mountcastle J."/>
            <person name="Jarvis E.D."/>
        </authorList>
    </citation>
    <scope>NUCLEOTIDE SEQUENCE [LARGE SCALE GENOMIC DNA]</scope>
</reference>
<dbReference type="InParanoid" id="A0A671EAQ6"/>
<keyword evidence="8" id="KW-0325">Glycoprotein</keyword>
<gene>
    <name evidence="15" type="primary">CD59</name>
</gene>
<dbReference type="InterPro" id="IPR045860">
    <property type="entry name" value="Snake_toxin-like_sf"/>
</dbReference>
<evidence type="ECO:0000256" key="4">
    <source>
        <dbReference type="ARBA" id="ARBA00022622"/>
    </source>
</evidence>
<evidence type="ECO:0000256" key="5">
    <source>
        <dbReference type="ARBA" id="ARBA00022729"/>
    </source>
</evidence>
<keyword evidence="16" id="KW-1185">Reference proteome</keyword>
<keyword evidence="7" id="KW-1015">Disulfide bond</keyword>
<evidence type="ECO:0000313" key="15">
    <source>
        <dbReference type="Ensembl" id="ENSRFEP00010007627.1"/>
    </source>
</evidence>
<dbReference type="GO" id="GO:0098552">
    <property type="term" value="C:side of membrane"/>
    <property type="evidence" value="ECO:0007669"/>
    <property type="project" value="UniProtKB-KW"/>
</dbReference>
<sequence>MGSKGSFVLLGLLLILCVLCHSGHSLECYSCLNPSGRCTTTTNCTQNLDACLYAKADTRIYYQCWQFANCNYNDIVKQLGGKELKYDCCQKNLCNRSGGTSISGETFLLMTQVLAVFWNIFL</sequence>
<dbReference type="GeneTree" id="ENSGT00390000016309"/>
<dbReference type="PROSITE" id="PS00983">
    <property type="entry name" value="LY6_UPAR"/>
    <property type="match status" value="1"/>
</dbReference>
<accession>A0A671EAQ6</accession>
<feature type="signal peptide" evidence="13">
    <location>
        <begin position="1"/>
        <end position="25"/>
    </location>
</feature>
<dbReference type="InterPro" id="IPR016054">
    <property type="entry name" value="LY6_UPA_recep-like"/>
</dbReference>
<dbReference type="CDD" id="cd23554">
    <property type="entry name" value="TFP_LU_ECD_CD59"/>
    <property type="match status" value="1"/>
</dbReference>
<keyword evidence="6" id="KW-0472">Membrane</keyword>